<proteinExistence type="predicted"/>
<feature type="compositionally biased region" description="Gly residues" evidence="1">
    <location>
        <begin position="53"/>
        <end position="62"/>
    </location>
</feature>
<evidence type="ECO:0000313" key="3">
    <source>
        <dbReference type="Proteomes" id="UP000735302"/>
    </source>
</evidence>
<sequence length="83" mass="8532">MCIACPQQGDLRLSGTPLGQGGTRALDLGSLQILAGLLPTNTNATESKRRKSGGGGDEGGGAWLNLYTVGQENQDPVVPQLNP</sequence>
<evidence type="ECO:0000256" key="1">
    <source>
        <dbReference type="SAM" id="MobiDB-lite"/>
    </source>
</evidence>
<feature type="region of interest" description="Disordered" evidence="1">
    <location>
        <begin position="40"/>
        <end position="83"/>
    </location>
</feature>
<accession>A0AAV4D757</accession>
<evidence type="ECO:0000313" key="2">
    <source>
        <dbReference type="EMBL" id="GFO40048.1"/>
    </source>
</evidence>
<dbReference type="Proteomes" id="UP000735302">
    <property type="component" value="Unassembled WGS sequence"/>
</dbReference>
<keyword evidence="3" id="KW-1185">Reference proteome</keyword>
<dbReference type="EMBL" id="BLXT01007574">
    <property type="protein sequence ID" value="GFO40048.1"/>
    <property type="molecule type" value="Genomic_DNA"/>
</dbReference>
<comment type="caution">
    <text evidence="2">The sequence shown here is derived from an EMBL/GenBank/DDBJ whole genome shotgun (WGS) entry which is preliminary data.</text>
</comment>
<gene>
    <name evidence="2" type="ORF">PoB_006655300</name>
</gene>
<organism evidence="2 3">
    <name type="scientific">Plakobranchus ocellatus</name>
    <dbReference type="NCBI Taxonomy" id="259542"/>
    <lineage>
        <taxon>Eukaryota</taxon>
        <taxon>Metazoa</taxon>
        <taxon>Spiralia</taxon>
        <taxon>Lophotrochozoa</taxon>
        <taxon>Mollusca</taxon>
        <taxon>Gastropoda</taxon>
        <taxon>Heterobranchia</taxon>
        <taxon>Euthyneura</taxon>
        <taxon>Panpulmonata</taxon>
        <taxon>Sacoglossa</taxon>
        <taxon>Placobranchoidea</taxon>
        <taxon>Plakobranchidae</taxon>
        <taxon>Plakobranchus</taxon>
    </lineage>
</organism>
<reference evidence="2 3" key="1">
    <citation type="journal article" date="2021" name="Elife">
        <title>Chloroplast acquisition without the gene transfer in kleptoplastic sea slugs, Plakobranchus ocellatus.</title>
        <authorList>
            <person name="Maeda T."/>
            <person name="Takahashi S."/>
            <person name="Yoshida T."/>
            <person name="Shimamura S."/>
            <person name="Takaki Y."/>
            <person name="Nagai Y."/>
            <person name="Toyoda A."/>
            <person name="Suzuki Y."/>
            <person name="Arimoto A."/>
            <person name="Ishii H."/>
            <person name="Satoh N."/>
            <person name="Nishiyama T."/>
            <person name="Hasebe M."/>
            <person name="Maruyama T."/>
            <person name="Minagawa J."/>
            <person name="Obokata J."/>
            <person name="Shigenobu S."/>
        </authorList>
    </citation>
    <scope>NUCLEOTIDE SEQUENCE [LARGE SCALE GENOMIC DNA]</scope>
</reference>
<protein>
    <submittedName>
        <fullName evidence="2">Uncharacterized protein</fullName>
    </submittedName>
</protein>
<dbReference type="AlphaFoldDB" id="A0AAV4D757"/>
<name>A0AAV4D757_9GAST</name>